<dbReference type="Pfam" id="PF13304">
    <property type="entry name" value="AAA_21"/>
    <property type="match status" value="1"/>
</dbReference>
<dbReference type="STRING" id="561720.SAMN06275492_1204"/>
<dbReference type="GO" id="GO:0016887">
    <property type="term" value="F:ATP hydrolysis activity"/>
    <property type="evidence" value="ECO:0007669"/>
    <property type="project" value="InterPro"/>
</dbReference>
<dbReference type="Gene3D" id="3.40.50.300">
    <property type="entry name" value="P-loop containing nucleotide triphosphate hydrolases"/>
    <property type="match status" value="2"/>
</dbReference>
<organism evidence="2 3">
    <name type="scientific">Dethiosulfovibrio salsuginis</name>
    <dbReference type="NCBI Taxonomy" id="561720"/>
    <lineage>
        <taxon>Bacteria</taxon>
        <taxon>Thermotogati</taxon>
        <taxon>Synergistota</taxon>
        <taxon>Synergistia</taxon>
        <taxon>Synergistales</taxon>
        <taxon>Dethiosulfovibrionaceae</taxon>
        <taxon>Dethiosulfovibrio</taxon>
    </lineage>
</organism>
<dbReference type="RefSeq" id="WP_085544870.1">
    <property type="nucleotide sequence ID" value="NZ_FXBB01000020.1"/>
</dbReference>
<sequence length="433" mass="50062">MLIRFSIENWMSFRDKVDFSMIASKERQHGERVPKLDKHRTRALPIAALYGGNASGKTNFFKALSFVKTLVVNGTRPDSLIPVDFFKLSLEGSKQPSRFEFEVLIDETIYDFRLAVTRNAILEESLTAISSSSEKVLYSRREGDIDLDKSLPDRDFFLFAFKGTRINQLFLTNSVDQNIDAFRPVYDWFKDILQLIAPDSRFEPFERFFDDGHPLYNSMNDMLCQLDTGILHLGSEDVPLDNVPIPESFKMMLKEDVKEGMAVRLPTKERLVITRENDELIAKKLISFHSREDGTSVKFDIRQESDGSQRVIDLLPAFLELAADGSKKVYIIDEIDRSLHPLLTRRLIEFYLSACSDRSRSQLLFTTHDMLLMDQELFRRDEMWVAERDLHGASSLFSFSDYKDIRYDKDILKSYLQGRFGGIPRLLTRGSCF</sequence>
<evidence type="ECO:0000313" key="3">
    <source>
        <dbReference type="Proteomes" id="UP000193355"/>
    </source>
</evidence>
<dbReference type="GO" id="GO:0005524">
    <property type="term" value="F:ATP binding"/>
    <property type="evidence" value="ECO:0007669"/>
    <property type="project" value="InterPro"/>
</dbReference>
<keyword evidence="3" id="KW-1185">Reference proteome</keyword>
<dbReference type="PANTHER" id="PTHR40396:SF1">
    <property type="entry name" value="ATPASE AAA-TYPE CORE DOMAIN-CONTAINING PROTEIN"/>
    <property type="match status" value="1"/>
</dbReference>
<proteinExistence type="predicted"/>
<name>A0A1X7K1X0_9BACT</name>
<dbReference type="InterPro" id="IPR027417">
    <property type="entry name" value="P-loop_NTPase"/>
</dbReference>
<feature type="domain" description="ATPase AAA-type core" evidence="1">
    <location>
        <begin position="46"/>
        <end position="374"/>
    </location>
</feature>
<gene>
    <name evidence="2" type="ORF">SAMN06275492_1204</name>
</gene>
<protein>
    <recommendedName>
        <fullName evidence="1">ATPase AAA-type core domain-containing protein</fullName>
    </recommendedName>
</protein>
<reference evidence="3" key="1">
    <citation type="submission" date="2017-04" db="EMBL/GenBank/DDBJ databases">
        <authorList>
            <person name="Varghese N."/>
            <person name="Submissions S."/>
        </authorList>
    </citation>
    <scope>NUCLEOTIDE SEQUENCE [LARGE SCALE GENOMIC DNA]</scope>
    <source>
        <strain evidence="3">USBA 82</strain>
    </source>
</reference>
<accession>A0A1X7K1X0</accession>
<dbReference type="AlphaFoldDB" id="A0A1X7K1X0"/>
<dbReference type="Proteomes" id="UP000193355">
    <property type="component" value="Unassembled WGS sequence"/>
</dbReference>
<dbReference type="InterPro" id="IPR003959">
    <property type="entry name" value="ATPase_AAA_core"/>
</dbReference>
<dbReference type="EMBL" id="FXBB01000020">
    <property type="protein sequence ID" value="SMG34884.1"/>
    <property type="molecule type" value="Genomic_DNA"/>
</dbReference>
<evidence type="ECO:0000259" key="1">
    <source>
        <dbReference type="Pfam" id="PF13304"/>
    </source>
</evidence>
<dbReference type="SUPFAM" id="SSF52540">
    <property type="entry name" value="P-loop containing nucleoside triphosphate hydrolases"/>
    <property type="match status" value="1"/>
</dbReference>
<dbReference type="PANTHER" id="PTHR40396">
    <property type="entry name" value="ATPASE-LIKE PROTEIN"/>
    <property type="match status" value="1"/>
</dbReference>
<dbReference type="OrthoDB" id="9809324at2"/>
<evidence type="ECO:0000313" key="2">
    <source>
        <dbReference type="EMBL" id="SMG34884.1"/>
    </source>
</evidence>